<feature type="domain" description="Ig-like" evidence="8">
    <location>
        <begin position="43"/>
        <end position="162"/>
    </location>
</feature>
<dbReference type="Pfam" id="PF22705">
    <property type="entry name" value="C2-set_3"/>
    <property type="match status" value="1"/>
</dbReference>
<keyword evidence="4 7" id="KW-0472">Membrane</keyword>
<sequence length="331" mass="36166">MAALSLLLGDPWFADIIGYIRFSWHEQILRCIFSMAILALLVPTLLVVRVHAVFEVQVPELPVVALYGKDIVLNCTFPPGTAFNLSRLSIFWQLTDTRQNVHAFWGERDQLVDQGESFANRTSLFHSKLDAGDASLLLRRVQIADEGSFTCFVSVEEYNSAALLVQVAAPYSKPEVTGEVDANLRPGDEASLACEAFGGYPQASVVWRDGRGHNLTENVTTSAVANKEGLYRVYSVLRVAVEPNSTYSCWLVNPLLGEEGHASVTITAQNAGFPPVALWVTVGLAVCLLGLLIALAVVCHRKIKESEEAEAAEGKENEEDESKTAMTPLKS</sequence>
<dbReference type="GO" id="GO:0009897">
    <property type="term" value="C:external side of plasma membrane"/>
    <property type="evidence" value="ECO:0007669"/>
    <property type="project" value="TreeGrafter"/>
</dbReference>
<dbReference type="AlphaFoldDB" id="A0A9D3M0K7"/>
<organism evidence="9 10">
    <name type="scientific">Anguilla anguilla</name>
    <name type="common">European freshwater eel</name>
    <name type="synonym">Muraena anguilla</name>
    <dbReference type="NCBI Taxonomy" id="7936"/>
    <lineage>
        <taxon>Eukaryota</taxon>
        <taxon>Metazoa</taxon>
        <taxon>Chordata</taxon>
        <taxon>Craniata</taxon>
        <taxon>Vertebrata</taxon>
        <taxon>Euteleostomi</taxon>
        <taxon>Actinopterygii</taxon>
        <taxon>Neopterygii</taxon>
        <taxon>Teleostei</taxon>
        <taxon>Anguilliformes</taxon>
        <taxon>Anguillidae</taxon>
        <taxon>Anguilla</taxon>
    </lineage>
</organism>
<gene>
    <name evidence="9" type="ORF">ANANG_G00204220</name>
</gene>
<name>A0A9D3M0K7_ANGAN</name>
<evidence type="ECO:0000256" key="2">
    <source>
        <dbReference type="ARBA" id="ARBA00022692"/>
    </source>
</evidence>
<keyword evidence="2 7" id="KW-0812">Transmembrane</keyword>
<dbReference type="InterPro" id="IPR036179">
    <property type="entry name" value="Ig-like_dom_sf"/>
</dbReference>
<accession>A0A9D3M0K7</accession>
<comment type="caution">
    <text evidence="9">The sequence shown here is derived from an EMBL/GenBank/DDBJ whole genome shotgun (WGS) entry which is preliminary data.</text>
</comment>
<evidence type="ECO:0000256" key="1">
    <source>
        <dbReference type="ARBA" id="ARBA00004370"/>
    </source>
</evidence>
<protein>
    <recommendedName>
        <fullName evidence="8">Ig-like domain-containing protein</fullName>
    </recommendedName>
</protein>
<proteinExistence type="predicted"/>
<dbReference type="EMBL" id="JAFIRN010000011">
    <property type="protein sequence ID" value="KAG5839364.1"/>
    <property type="molecule type" value="Genomic_DNA"/>
</dbReference>
<dbReference type="PANTHER" id="PTHR24100">
    <property type="entry name" value="BUTYROPHILIN"/>
    <property type="match status" value="1"/>
</dbReference>
<dbReference type="FunFam" id="2.60.40.10:FF:000438">
    <property type="entry name" value="CD276 antigen"/>
    <property type="match status" value="1"/>
</dbReference>
<evidence type="ECO:0000259" key="8">
    <source>
        <dbReference type="PROSITE" id="PS50835"/>
    </source>
</evidence>
<evidence type="ECO:0000313" key="9">
    <source>
        <dbReference type="EMBL" id="KAG5839364.1"/>
    </source>
</evidence>
<dbReference type="InterPro" id="IPR003599">
    <property type="entry name" value="Ig_sub"/>
</dbReference>
<reference evidence="9" key="1">
    <citation type="submission" date="2021-01" db="EMBL/GenBank/DDBJ databases">
        <title>A chromosome-scale assembly of European eel, Anguilla anguilla.</title>
        <authorList>
            <person name="Henkel C."/>
            <person name="Jong-Raadsen S.A."/>
            <person name="Dufour S."/>
            <person name="Weltzien F.-A."/>
            <person name="Palstra A.P."/>
            <person name="Pelster B."/>
            <person name="Spaink H.P."/>
            <person name="Van Den Thillart G.E."/>
            <person name="Jansen H."/>
            <person name="Zahm M."/>
            <person name="Klopp C."/>
            <person name="Cedric C."/>
            <person name="Louis A."/>
            <person name="Berthelot C."/>
            <person name="Parey E."/>
            <person name="Roest Crollius H."/>
            <person name="Montfort J."/>
            <person name="Robinson-Rechavi M."/>
            <person name="Bucao C."/>
            <person name="Bouchez O."/>
            <person name="Gislard M."/>
            <person name="Lluch J."/>
            <person name="Milhes M."/>
            <person name="Lampietro C."/>
            <person name="Lopez Roques C."/>
            <person name="Donnadieu C."/>
            <person name="Braasch I."/>
            <person name="Desvignes T."/>
            <person name="Postlethwait J."/>
            <person name="Bobe J."/>
            <person name="Guiguen Y."/>
            <person name="Dirks R."/>
        </authorList>
    </citation>
    <scope>NUCLEOTIDE SEQUENCE</scope>
    <source>
        <strain evidence="9">Tag_6206</strain>
        <tissue evidence="9">Liver</tissue>
    </source>
</reference>
<evidence type="ECO:0000256" key="3">
    <source>
        <dbReference type="ARBA" id="ARBA00022989"/>
    </source>
</evidence>
<dbReference type="GO" id="GO:0005102">
    <property type="term" value="F:signaling receptor binding"/>
    <property type="evidence" value="ECO:0007669"/>
    <property type="project" value="TreeGrafter"/>
</dbReference>
<dbReference type="SMART" id="SM00409">
    <property type="entry name" value="IG"/>
    <property type="match status" value="2"/>
</dbReference>
<evidence type="ECO:0000256" key="7">
    <source>
        <dbReference type="SAM" id="Phobius"/>
    </source>
</evidence>
<comment type="subcellular location">
    <subcellularLocation>
        <location evidence="1">Membrane</location>
    </subcellularLocation>
</comment>
<dbReference type="SMART" id="SM00407">
    <property type="entry name" value="IGc1"/>
    <property type="match status" value="1"/>
</dbReference>
<dbReference type="InterPro" id="IPR007110">
    <property type="entry name" value="Ig-like_dom"/>
</dbReference>
<dbReference type="InterPro" id="IPR013783">
    <property type="entry name" value="Ig-like_fold"/>
</dbReference>
<feature type="transmembrane region" description="Helical" evidence="7">
    <location>
        <begin position="276"/>
        <end position="298"/>
    </location>
</feature>
<feature type="compositionally biased region" description="Acidic residues" evidence="6">
    <location>
        <begin position="307"/>
        <end position="321"/>
    </location>
</feature>
<dbReference type="Gene3D" id="2.60.40.10">
    <property type="entry name" value="Immunoglobulins"/>
    <property type="match status" value="2"/>
</dbReference>
<dbReference type="FunFam" id="2.60.40.10:FF:000088">
    <property type="entry name" value="Butyrophilin subfamily 1 member A1"/>
    <property type="match status" value="1"/>
</dbReference>
<feature type="domain" description="Ig-like" evidence="8">
    <location>
        <begin position="174"/>
        <end position="265"/>
    </location>
</feature>
<dbReference type="InterPro" id="IPR050504">
    <property type="entry name" value="IgSF_BTN/MOG"/>
</dbReference>
<keyword evidence="5" id="KW-0393">Immunoglobulin domain</keyword>
<dbReference type="Proteomes" id="UP001044222">
    <property type="component" value="Chromosome 11"/>
</dbReference>
<keyword evidence="10" id="KW-1185">Reference proteome</keyword>
<dbReference type="PROSITE" id="PS50835">
    <property type="entry name" value="IG_LIKE"/>
    <property type="match status" value="2"/>
</dbReference>
<dbReference type="GO" id="GO:0050852">
    <property type="term" value="P:T cell receptor signaling pathway"/>
    <property type="evidence" value="ECO:0007669"/>
    <property type="project" value="TreeGrafter"/>
</dbReference>
<dbReference type="PANTHER" id="PTHR24100:SF155">
    <property type="entry name" value="CD276 ANTIGEN"/>
    <property type="match status" value="1"/>
</dbReference>
<evidence type="ECO:0000256" key="4">
    <source>
        <dbReference type="ARBA" id="ARBA00023136"/>
    </source>
</evidence>
<evidence type="ECO:0000256" key="6">
    <source>
        <dbReference type="SAM" id="MobiDB-lite"/>
    </source>
</evidence>
<feature type="region of interest" description="Disordered" evidence="6">
    <location>
        <begin position="307"/>
        <end position="331"/>
    </location>
</feature>
<evidence type="ECO:0000256" key="5">
    <source>
        <dbReference type="ARBA" id="ARBA00023319"/>
    </source>
</evidence>
<dbReference type="SUPFAM" id="SSF48726">
    <property type="entry name" value="Immunoglobulin"/>
    <property type="match status" value="2"/>
</dbReference>
<dbReference type="InterPro" id="IPR003597">
    <property type="entry name" value="Ig_C1-set"/>
</dbReference>
<dbReference type="InterPro" id="IPR053896">
    <property type="entry name" value="BTN3A2-like_Ig-C"/>
</dbReference>
<keyword evidence="3 7" id="KW-1133">Transmembrane helix</keyword>
<dbReference type="GO" id="GO:0001817">
    <property type="term" value="P:regulation of cytokine production"/>
    <property type="evidence" value="ECO:0007669"/>
    <property type="project" value="TreeGrafter"/>
</dbReference>
<evidence type="ECO:0000313" key="10">
    <source>
        <dbReference type="Proteomes" id="UP001044222"/>
    </source>
</evidence>